<gene>
    <name evidence="9" type="ORF">RHGRI_030424</name>
</gene>
<keyword evidence="10" id="KW-1185">Reference proteome</keyword>
<keyword evidence="2 6" id="KW-0479">Metal-binding</keyword>
<keyword evidence="4 6" id="KW-0862">Zinc</keyword>
<dbReference type="GO" id="GO:0006355">
    <property type="term" value="P:regulation of DNA-templated transcription"/>
    <property type="evidence" value="ECO:0007669"/>
    <property type="project" value="UniProtKB-UniRule"/>
</dbReference>
<dbReference type="GO" id="GO:0008270">
    <property type="term" value="F:zinc ion binding"/>
    <property type="evidence" value="ECO:0007669"/>
    <property type="project" value="UniProtKB-UniRule"/>
</dbReference>
<comment type="similarity">
    <text evidence="1 6">Belongs to the FHY3/FAR1 family.</text>
</comment>
<keyword evidence="3 5" id="KW-0863">Zinc-finger</keyword>
<dbReference type="EMBL" id="JACTNZ010000010">
    <property type="protein sequence ID" value="KAG5530054.1"/>
    <property type="molecule type" value="Genomic_DNA"/>
</dbReference>
<comment type="function">
    <text evidence="6">Putative transcription activator involved in regulating light control of development.</text>
</comment>
<name>A0AAV6ISK9_9ERIC</name>
<dbReference type="AlphaFoldDB" id="A0AAV6ISK9"/>
<evidence type="ECO:0000256" key="5">
    <source>
        <dbReference type="PROSITE-ProRule" id="PRU00325"/>
    </source>
</evidence>
<dbReference type="PANTHER" id="PTHR31669">
    <property type="entry name" value="PROTEIN FAR1-RELATED SEQUENCE 10-RELATED"/>
    <property type="match status" value="1"/>
</dbReference>
<accession>A0AAV6ISK9</accession>
<organism evidence="9 10">
    <name type="scientific">Rhododendron griersonianum</name>
    <dbReference type="NCBI Taxonomy" id="479676"/>
    <lineage>
        <taxon>Eukaryota</taxon>
        <taxon>Viridiplantae</taxon>
        <taxon>Streptophyta</taxon>
        <taxon>Embryophyta</taxon>
        <taxon>Tracheophyta</taxon>
        <taxon>Spermatophyta</taxon>
        <taxon>Magnoliopsida</taxon>
        <taxon>eudicotyledons</taxon>
        <taxon>Gunneridae</taxon>
        <taxon>Pentapetalae</taxon>
        <taxon>asterids</taxon>
        <taxon>Ericales</taxon>
        <taxon>Ericaceae</taxon>
        <taxon>Ericoideae</taxon>
        <taxon>Rhodoreae</taxon>
        <taxon>Rhododendron</taxon>
    </lineage>
</organism>
<evidence type="ECO:0000256" key="6">
    <source>
        <dbReference type="RuleBase" id="RU367018"/>
    </source>
</evidence>
<sequence>MEDTFSGEILEEEFVIEENSMDGFKDLEFSEKGNVQHIKSSSIMGPREPCIGLVFEEWDDAMSCYGAYAKRKGFSIRKNRTRRSLKDKSVIGVEFSCYREGFCRLSYHKKRKNSASRYETMIGCKAMMSIRRDDEKWVVICSCHKFEFVGILCRHILALFAKKSLASHLPEYYILRRWTINAKSHVANEISPTLMSQVTLQDGSKSSSTLTKHNLMIEVLKVVEEGQKSQKKHDHLALALQKLHCELLAMEEDDEIDIEDDLESSPPLEGGTQLLSNITFTLHDPPHVASRGRPKSLRQKHPKENHVGKKRKCSICKQPGHTRTTCHIQKQVGDNVGGTSSSPSVLTVSTNQNLHEADLDLHNRISMSQDPKCSTFMVLI</sequence>
<dbReference type="InterPro" id="IPR031052">
    <property type="entry name" value="FHY3/FAR1"/>
</dbReference>
<dbReference type="Pfam" id="PF03101">
    <property type="entry name" value="FAR1"/>
    <property type="match status" value="1"/>
</dbReference>
<dbReference type="PROSITE" id="PS50966">
    <property type="entry name" value="ZF_SWIM"/>
    <property type="match status" value="1"/>
</dbReference>
<feature type="compositionally biased region" description="Basic residues" evidence="7">
    <location>
        <begin position="290"/>
        <end position="301"/>
    </location>
</feature>
<dbReference type="InterPro" id="IPR006564">
    <property type="entry name" value="Znf_PMZ"/>
</dbReference>
<protein>
    <recommendedName>
        <fullName evidence="6">Protein FAR1-RELATED SEQUENCE</fullName>
    </recommendedName>
</protein>
<evidence type="ECO:0000256" key="7">
    <source>
        <dbReference type="SAM" id="MobiDB-lite"/>
    </source>
</evidence>
<evidence type="ECO:0000256" key="3">
    <source>
        <dbReference type="ARBA" id="ARBA00022771"/>
    </source>
</evidence>
<evidence type="ECO:0000256" key="4">
    <source>
        <dbReference type="ARBA" id="ARBA00022833"/>
    </source>
</evidence>
<evidence type="ECO:0000256" key="1">
    <source>
        <dbReference type="ARBA" id="ARBA00005889"/>
    </source>
</evidence>
<comment type="subcellular location">
    <subcellularLocation>
        <location evidence="6">Nucleus</location>
    </subcellularLocation>
</comment>
<dbReference type="SMART" id="SM00575">
    <property type="entry name" value="ZnF_PMZ"/>
    <property type="match status" value="1"/>
</dbReference>
<dbReference type="PANTHER" id="PTHR31669:SF251">
    <property type="entry name" value="PROTEIN FAR1-RELATED SEQUENCE"/>
    <property type="match status" value="1"/>
</dbReference>
<comment type="caution">
    <text evidence="9">The sequence shown here is derived from an EMBL/GenBank/DDBJ whole genome shotgun (WGS) entry which is preliminary data.</text>
</comment>
<feature type="region of interest" description="Disordered" evidence="7">
    <location>
        <begin position="283"/>
        <end position="311"/>
    </location>
</feature>
<evidence type="ECO:0000256" key="2">
    <source>
        <dbReference type="ARBA" id="ARBA00022723"/>
    </source>
</evidence>
<proteinExistence type="inferred from homology"/>
<reference evidence="9" key="1">
    <citation type="submission" date="2020-08" db="EMBL/GenBank/DDBJ databases">
        <title>Plant Genome Project.</title>
        <authorList>
            <person name="Zhang R.-G."/>
        </authorList>
    </citation>
    <scope>NUCLEOTIDE SEQUENCE</scope>
    <source>
        <strain evidence="9">WSP0</strain>
        <tissue evidence="9">Leaf</tissue>
    </source>
</reference>
<dbReference type="Pfam" id="PF04434">
    <property type="entry name" value="SWIM"/>
    <property type="match status" value="1"/>
</dbReference>
<dbReference type="GO" id="GO:0005634">
    <property type="term" value="C:nucleus"/>
    <property type="evidence" value="ECO:0007669"/>
    <property type="project" value="UniProtKB-SubCell"/>
</dbReference>
<evidence type="ECO:0000313" key="10">
    <source>
        <dbReference type="Proteomes" id="UP000823749"/>
    </source>
</evidence>
<dbReference type="Proteomes" id="UP000823749">
    <property type="component" value="Chromosome 10"/>
</dbReference>
<feature type="domain" description="SWIM-type" evidence="8">
    <location>
        <begin position="126"/>
        <end position="164"/>
    </location>
</feature>
<evidence type="ECO:0000313" key="9">
    <source>
        <dbReference type="EMBL" id="KAG5530054.1"/>
    </source>
</evidence>
<dbReference type="InterPro" id="IPR004330">
    <property type="entry name" value="FAR1_DNA_bnd_dom"/>
</dbReference>
<evidence type="ECO:0000259" key="8">
    <source>
        <dbReference type="PROSITE" id="PS50966"/>
    </source>
</evidence>
<dbReference type="InterPro" id="IPR007527">
    <property type="entry name" value="Znf_SWIM"/>
</dbReference>
<keyword evidence="6" id="KW-0539">Nucleus</keyword>